<dbReference type="GO" id="GO:0016301">
    <property type="term" value="F:kinase activity"/>
    <property type="evidence" value="ECO:0007669"/>
    <property type="project" value="UniProtKB-KW"/>
</dbReference>
<dbReference type="InterPro" id="IPR002575">
    <property type="entry name" value="Aminoglycoside_PTrfase"/>
</dbReference>
<dbReference type="EMBL" id="FNCN01000060">
    <property type="protein sequence ID" value="SDI49948.1"/>
    <property type="molecule type" value="Genomic_DNA"/>
</dbReference>
<sequence length="359" mass="38963">MPEDVIVATPLEQNAVATVLADRYGLPVQDVARQPIGQVTINYRVTLADGRQVFVKRYPSEARLNDERGTIRLATAARRAGIPGAPVLANRSGEVIDTSSSLAVSVWDWMPGHVAAHLTPAQLATAGRTLGRLHAVFSGLTTESGLVIGGRHDAAHAWRHVDLPGMYATIDRLLDLIDQRERDGHADAFDSRARDTLIERRAMLTCIPALMADLPEQLTSQLIHGDYAPVNLLWTGDTLTAVLDYAPPVPFLAAYDLGRMAFYPHTVTGAPTWPDAADTFVAGYLTAHPAVPAADVRACGRIALLQLLTSLYGVKQHYLAPGLDQRALDEFWLLRHQAARTLLDHLDATDTLLADLTGT</sequence>
<dbReference type="RefSeq" id="WP_176955773.1">
    <property type="nucleotide sequence ID" value="NZ_FNCN01000060.1"/>
</dbReference>
<dbReference type="Proteomes" id="UP000198923">
    <property type="component" value="Unassembled WGS sequence"/>
</dbReference>
<keyword evidence="3" id="KW-1185">Reference proteome</keyword>
<dbReference type="Gene3D" id="3.30.200.20">
    <property type="entry name" value="Phosphorylase Kinase, domain 1"/>
    <property type="match status" value="1"/>
</dbReference>
<protein>
    <submittedName>
        <fullName evidence="2">Homoserine kinase type II</fullName>
    </submittedName>
</protein>
<reference evidence="2 3" key="1">
    <citation type="submission" date="2016-10" db="EMBL/GenBank/DDBJ databases">
        <authorList>
            <person name="de Groot N.N."/>
        </authorList>
    </citation>
    <scope>NUCLEOTIDE SEQUENCE [LARGE SCALE GENOMIC DNA]</scope>
    <source>
        <strain evidence="2 3">CPCC 201354</strain>
    </source>
</reference>
<evidence type="ECO:0000313" key="2">
    <source>
        <dbReference type="EMBL" id="SDI49948.1"/>
    </source>
</evidence>
<keyword evidence="2" id="KW-0808">Transferase</keyword>
<dbReference type="STRING" id="504805.SAMN05421505_16010"/>
<evidence type="ECO:0000259" key="1">
    <source>
        <dbReference type="Pfam" id="PF01636"/>
    </source>
</evidence>
<proteinExistence type="predicted"/>
<dbReference type="InterPro" id="IPR011009">
    <property type="entry name" value="Kinase-like_dom_sf"/>
</dbReference>
<gene>
    <name evidence="2" type="ORF">SAMN05421505_16010</name>
</gene>
<keyword evidence="2" id="KW-0418">Kinase</keyword>
<organism evidence="2 3">
    <name type="scientific">Sinosporangium album</name>
    <dbReference type="NCBI Taxonomy" id="504805"/>
    <lineage>
        <taxon>Bacteria</taxon>
        <taxon>Bacillati</taxon>
        <taxon>Actinomycetota</taxon>
        <taxon>Actinomycetes</taxon>
        <taxon>Streptosporangiales</taxon>
        <taxon>Streptosporangiaceae</taxon>
        <taxon>Sinosporangium</taxon>
    </lineage>
</organism>
<accession>A0A1G8L2T5</accession>
<dbReference type="SUPFAM" id="SSF56112">
    <property type="entry name" value="Protein kinase-like (PK-like)"/>
    <property type="match status" value="1"/>
</dbReference>
<dbReference type="Gene3D" id="3.90.1200.10">
    <property type="match status" value="1"/>
</dbReference>
<name>A0A1G8L2T5_9ACTN</name>
<feature type="domain" description="Aminoglycoside phosphotransferase" evidence="1">
    <location>
        <begin position="41"/>
        <end position="290"/>
    </location>
</feature>
<dbReference type="AlphaFoldDB" id="A0A1G8L2T5"/>
<evidence type="ECO:0000313" key="3">
    <source>
        <dbReference type="Proteomes" id="UP000198923"/>
    </source>
</evidence>
<dbReference type="Pfam" id="PF01636">
    <property type="entry name" value="APH"/>
    <property type="match status" value="1"/>
</dbReference>